<proteinExistence type="predicted"/>
<dbReference type="EMBL" id="QNRJ01000011">
    <property type="protein sequence ID" value="RBP02956.1"/>
    <property type="molecule type" value="Genomic_DNA"/>
</dbReference>
<dbReference type="SUPFAM" id="SSF55874">
    <property type="entry name" value="ATPase domain of HSP90 chaperone/DNA topoisomerase II/histidine kinase"/>
    <property type="match status" value="1"/>
</dbReference>
<keyword evidence="4" id="KW-0418">Kinase</keyword>
<feature type="transmembrane region" description="Helical" evidence="2">
    <location>
        <begin position="6"/>
        <end position="31"/>
    </location>
</feature>
<protein>
    <submittedName>
        <fullName evidence="4">Histidine kinase</fullName>
    </submittedName>
</protein>
<keyword evidence="1" id="KW-0175">Coiled coil</keyword>
<organism evidence="4 5">
    <name type="scientific">Rossellomorea aquimaris</name>
    <dbReference type="NCBI Taxonomy" id="189382"/>
    <lineage>
        <taxon>Bacteria</taxon>
        <taxon>Bacillati</taxon>
        <taxon>Bacillota</taxon>
        <taxon>Bacilli</taxon>
        <taxon>Bacillales</taxon>
        <taxon>Bacillaceae</taxon>
        <taxon>Rossellomorea</taxon>
    </lineage>
</organism>
<accession>A0A366ELU1</accession>
<keyword evidence="2" id="KW-0812">Transmembrane</keyword>
<name>A0A366ELU1_9BACI</name>
<dbReference type="GO" id="GO:0000155">
    <property type="term" value="F:phosphorelay sensor kinase activity"/>
    <property type="evidence" value="ECO:0007669"/>
    <property type="project" value="InterPro"/>
</dbReference>
<evidence type="ECO:0000256" key="1">
    <source>
        <dbReference type="SAM" id="Coils"/>
    </source>
</evidence>
<feature type="domain" description="Signal transduction histidine kinase internal region" evidence="3">
    <location>
        <begin position="54"/>
        <end position="133"/>
    </location>
</feature>
<dbReference type="Proteomes" id="UP000252118">
    <property type="component" value="Unassembled WGS sequence"/>
</dbReference>
<dbReference type="RefSeq" id="WP_113970309.1">
    <property type="nucleotide sequence ID" value="NZ_QNRJ01000011.1"/>
</dbReference>
<evidence type="ECO:0000313" key="4">
    <source>
        <dbReference type="EMBL" id="RBP02956.1"/>
    </source>
</evidence>
<dbReference type="InterPro" id="IPR050640">
    <property type="entry name" value="Bact_2-comp_sensor_kinase"/>
</dbReference>
<dbReference type="GO" id="GO:0016020">
    <property type="term" value="C:membrane"/>
    <property type="evidence" value="ECO:0007669"/>
    <property type="project" value="InterPro"/>
</dbReference>
<evidence type="ECO:0000256" key="2">
    <source>
        <dbReference type="SAM" id="Phobius"/>
    </source>
</evidence>
<feature type="coiled-coil region" evidence="1">
    <location>
        <begin position="28"/>
        <end position="62"/>
    </location>
</feature>
<keyword evidence="4" id="KW-0808">Transferase</keyword>
<keyword evidence="2" id="KW-1133">Transmembrane helix</keyword>
<dbReference type="InterPro" id="IPR036890">
    <property type="entry name" value="HATPase_C_sf"/>
</dbReference>
<dbReference type="AlphaFoldDB" id="A0A366ELU1"/>
<comment type="caution">
    <text evidence="4">The sequence shown here is derived from an EMBL/GenBank/DDBJ whole genome shotgun (WGS) entry which is preliminary data.</text>
</comment>
<dbReference type="Pfam" id="PF06580">
    <property type="entry name" value="His_kinase"/>
    <property type="match status" value="1"/>
</dbReference>
<dbReference type="OrthoDB" id="9776552at2"/>
<dbReference type="Gene3D" id="3.30.565.10">
    <property type="entry name" value="Histidine kinase-like ATPase, C-terminal domain"/>
    <property type="match status" value="1"/>
</dbReference>
<dbReference type="PANTHER" id="PTHR34220">
    <property type="entry name" value="SENSOR HISTIDINE KINASE YPDA"/>
    <property type="match status" value="1"/>
</dbReference>
<dbReference type="PANTHER" id="PTHR34220:SF7">
    <property type="entry name" value="SENSOR HISTIDINE KINASE YPDA"/>
    <property type="match status" value="1"/>
</dbReference>
<keyword evidence="2" id="KW-0472">Membrane</keyword>
<evidence type="ECO:0000313" key="5">
    <source>
        <dbReference type="Proteomes" id="UP000252118"/>
    </source>
</evidence>
<evidence type="ECO:0000259" key="3">
    <source>
        <dbReference type="Pfam" id="PF06580"/>
    </source>
</evidence>
<gene>
    <name evidence="4" type="ORF">DET59_11153</name>
</gene>
<sequence>MITQESFSFYIMLSVLAPIIGAFSLLFLFLFEKRLDQLEKEKNELLLKQELQEARYNQLNQQIQPHFFFNTLNVILSLARLNRKEELISAIEVLSKYFKFKYKQTDPLITMEEEIQYTRYYLDIQRLRFRDRLEVVWSVEESCKLSLVPPYLLQTLVENAFKHGLEKHPGQGKLIIILNEQRNKVYLEVWNSSSTALEALDVQKEDRGIGLHNIQKRLQMLFPKEEILIQLNEEAKGTSVQIFWPHMTREDTIT</sequence>
<reference evidence="4 5" key="1">
    <citation type="submission" date="2018-06" db="EMBL/GenBank/DDBJ databases">
        <title>Freshwater and sediment microbial communities from various areas in North America, analyzing microbe dynamics in response to fracking.</title>
        <authorList>
            <person name="Lamendella R."/>
        </authorList>
    </citation>
    <scope>NUCLEOTIDE SEQUENCE [LARGE SCALE GENOMIC DNA]</scope>
    <source>
        <strain evidence="4 5">97B</strain>
    </source>
</reference>
<dbReference type="InterPro" id="IPR010559">
    <property type="entry name" value="Sig_transdc_His_kin_internal"/>
</dbReference>